<dbReference type="EMBL" id="LSMT01000414">
    <property type="protein sequence ID" value="PFX18370.1"/>
    <property type="molecule type" value="Genomic_DNA"/>
</dbReference>
<dbReference type="Proteomes" id="UP000225706">
    <property type="component" value="Unassembled WGS sequence"/>
</dbReference>
<reference evidence="2" key="1">
    <citation type="journal article" date="2017" name="bioRxiv">
        <title>Comparative analysis of the genomes of Stylophora pistillata and Acropora digitifera provides evidence for extensive differences between species of corals.</title>
        <authorList>
            <person name="Voolstra C.R."/>
            <person name="Li Y."/>
            <person name="Liew Y.J."/>
            <person name="Baumgarten S."/>
            <person name="Zoccola D."/>
            <person name="Flot J.-F."/>
            <person name="Tambutte S."/>
            <person name="Allemand D."/>
            <person name="Aranda M."/>
        </authorList>
    </citation>
    <scope>NUCLEOTIDE SEQUENCE [LARGE SCALE GENOMIC DNA]</scope>
</reference>
<dbReference type="AlphaFoldDB" id="A0A2B4RPB7"/>
<evidence type="ECO:0000313" key="1">
    <source>
        <dbReference type="EMBL" id="PFX18370.1"/>
    </source>
</evidence>
<name>A0A2B4RPB7_STYPI</name>
<organism evidence="1 2">
    <name type="scientific">Stylophora pistillata</name>
    <name type="common">Smooth cauliflower coral</name>
    <dbReference type="NCBI Taxonomy" id="50429"/>
    <lineage>
        <taxon>Eukaryota</taxon>
        <taxon>Metazoa</taxon>
        <taxon>Cnidaria</taxon>
        <taxon>Anthozoa</taxon>
        <taxon>Hexacorallia</taxon>
        <taxon>Scleractinia</taxon>
        <taxon>Astrocoeniina</taxon>
        <taxon>Pocilloporidae</taxon>
        <taxon>Stylophora</taxon>
    </lineage>
</organism>
<comment type="caution">
    <text evidence="1">The sequence shown here is derived from an EMBL/GenBank/DDBJ whole genome shotgun (WGS) entry which is preliminary data.</text>
</comment>
<sequence length="132" mass="14195">MGSGFVSEKLNIVHNVKDHHSPAKEAHSAKGHEAHVPVGAAPHLGLVIFEMTQTTEVVAVDMLGESNLGLPQRILKRSQFVESALKKQKEVLSVRVSGKAAVDGAATRFLHGHCRFEMTPIIAEEAAPIFGI</sequence>
<keyword evidence="2" id="KW-1185">Reference proteome</keyword>
<gene>
    <name evidence="1" type="ORF">AWC38_SpisGene17256</name>
</gene>
<protein>
    <submittedName>
        <fullName evidence="1">Uncharacterized protein</fullName>
    </submittedName>
</protein>
<proteinExistence type="predicted"/>
<accession>A0A2B4RPB7</accession>
<evidence type="ECO:0000313" key="2">
    <source>
        <dbReference type="Proteomes" id="UP000225706"/>
    </source>
</evidence>